<feature type="transmembrane region" description="Helical" evidence="1">
    <location>
        <begin position="170"/>
        <end position="189"/>
    </location>
</feature>
<protein>
    <submittedName>
        <fullName evidence="2">KinB-signaling pathway activation protein</fullName>
    </submittedName>
</protein>
<evidence type="ECO:0000256" key="1">
    <source>
        <dbReference type="SAM" id="Phobius"/>
    </source>
</evidence>
<dbReference type="GO" id="GO:0045881">
    <property type="term" value="P:positive regulation of sporulation resulting in formation of a cellular spore"/>
    <property type="evidence" value="ECO:0007669"/>
    <property type="project" value="InterPro"/>
</dbReference>
<gene>
    <name evidence="2" type="ORF">IEO70_09465</name>
</gene>
<dbReference type="InterPro" id="IPR024164">
    <property type="entry name" value="KinB-signalling_activ"/>
</dbReference>
<dbReference type="Pfam" id="PF14089">
    <property type="entry name" value="KbaA"/>
    <property type="match status" value="1"/>
</dbReference>
<dbReference type="Proteomes" id="UP000602076">
    <property type="component" value="Unassembled WGS sequence"/>
</dbReference>
<sequence length="208" mass="23855">MNSRQLVRLFFSTLLIGGVSAGIVGFLVRWEQFDPLFEAGNVMEILSTFVWLMGVGLIFSVISQMSFFAYLTIHRFGISIFKNMWSGVQIVLIVFVLFDLIYLRYNAFNEGEGLMPYIGLAGLVLAVGLLVAYVKMKQTNSQAFIPALFFMTVFTVLQWVPVLVENDQGWLYFMLWPLLICNSYQLLTLHKINERIAREIEKKQVTAR</sequence>
<proteinExistence type="predicted"/>
<feature type="transmembrane region" description="Helical" evidence="1">
    <location>
        <begin position="48"/>
        <end position="71"/>
    </location>
</feature>
<feature type="transmembrane region" description="Helical" evidence="1">
    <location>
        <begin position="7"/>
        <end position="28"/>
    </location>
</feature>
<dbReference type="RefSeq" id="WP_190998138.1">
    <property type="nucleotide sequence ID" value="NZ_JACXSI010000021.1"/>
</dbReference>
<feature type="transmembrane region" description="Helical" evidence="1">
    <location>
        <begin position="83"/>
        <end position="102"/>
    </location>
</feature>
<evidence type="ECO:0000313" key="2">
    <source>
        <dbReference type="EMBL" id="MBD3108595.1"/>
    </source>
</evidence>
<accession>A0A927CZ46</accession>
<feature type="transmembrane region" description="Helical" evidence="1">
    <location>
        <begin position="114"/>
        <end position="134"/>
    </location>
</feature>
<reference evidence="2" key="1">
    <citation type="submission" date="2020-09" db="EMBL/GenBank/DDBJ databases">
        <title>Bacillus faecalis sp. nov., a moderately halophilic bacterium isolated from cow faeces.</title>
        <authorList>
            <person name="Jiang L."/>
            <person name="Lee J."/>
        </authorList>
    </citation>
    <scope>NUCLEOTIDE SEQUENCE</scope>
    <source>
        <strain evidence="2">AGMB 02131</strain>
    </source>
</reference>
<keyword evidence="1" id="KW-0812">Transmembrane</keyword>
<keyword evidence="3" id="KW-1185">Reference proteome</keyword>
<dbReference type="PIRSF" id="PIRSF029886">
    <property type="entry name" value="KBAA"/>
    <property type="match status" value="1"/>
</dbReference>
<feature type="transmembrane region" description="Helical" evidence="1">
    <location>
        <begin position="143"/>
        <end position="164"/>
    </location>
</feature>
<keyword evidence="1" id="KW-1133">Transmembrane helix</keyword>
<dbReference type="SMART" id="SM01251">
    <property type="entry name" value="KbaA"/>
    <property type="match status" value="1"/>
</dbReference>
<dbReference type="AlphaFoldDB" id="A0A927CZ46"/>
<name>A0A927CZ46_9BACI</name>
<comment type="caution">
    <text evidence="2">The sequence shown here is derived from an EMBL/GenBank/DDBJ whole genome shotgun (WGS) entry which is preliminary data.</text>
</comment>
<dbReference type="EMBL" id="JACXSI010000021">
    <property type="protein sequence ID" value="MBD3108595.1"/>
    <property type="molecule type" value="Genomic_DNA"/>
</dbReference>
<organism evidence="2 3">
    <name type="scientific">Peribacillus faecalis</name>
    <dbReference type="NCBI Taxonomy" id="2772559"/>
    <lineage>
        <taxon>Bacteria</taxon>
        <taxon>Bacillati</taxon>
        <taxon>Bacillota</taxon>
        <taxon>Bacilli</taxon>
        <taxon>Bacillales</taxon>
        <taxon>Bacillaceae</taxon>
        <taxon>Peribacillus</taxon>
    </lineage>
</organism>
<keyword evidence="1" id="KW-0472">Membrane</keyword>
<evidence type="ECO:0000313" key="3">
    <source>
        <dbReference type="Proteomes" id="UP000602076"/>
    </source>
</evidence>